<accession>A0A6A5YQJ4</accession>
<evidence type="ECO:0000256" key="2">
    <source>
        <dbReference type="ARBA" id="ARBA00022827"/>
    </source>
</evidence>
<keyword evidence="2" id="KW-0274">FAD</keyword>
<dbReference type="GO" id="GO:0016491">
    <property type="term" value="F:oxidoreductase activity"/>
    <property type="evidence" value="ECO:0007669"/>
    <property type="project" value="UniProtKB-KW"/>
</dbReference>
<evidence type="ECO:0000256" key="4">
    <source>
        <dbReference type="SAM" id="MobiDB-lite"/>
    </source>
</evidence>
<dbReference type="Pfam" id="PF13738">
    <property type="entry name" value="Pyr_redox_3"/>
    <property type="match status" value="1"/>
</dbReference>
<dbReference type="Proteomes" id="UP000799770">
    <property type="component" value="Unassembled WGS sequence"/>
</dbReference>
<feature type="region of interest" description="Disordered" evidence="4">
    <location>
        <begin position="506"/>
        <end position="532"/>
    </location>
</feature>
<dbReference type="PANTHER" id="PTHR23023">
    <property type="entry name" value="DIMETHYLANILINE MONOOXYGENASE"/>
    <property type="match status" value="1"/>
</dbReference>
<dbReference type="InterPro" id="IPR036188">
    <property type="entry name" value="FAD/NAD-bd_sf"/>
</dbReference>
<gene>
    <name evidence="5" type="ORF">BDV96DRAFT_264983</name>
</gene>
<proteinExistence type="predicted"/>
<evidence type="ECO:0008006" key="7">
    <source>
        <dbReference type="Google" id="ProtNLM"/>
    </source>
</evidence>
<dbReference type="SUPFAM" id="SSF51905">
    <property type="entry name" value="FAD/NAD(P)-binding domain"/>
    <property type="match status" value="2"/>
</dbReference>
<protein>
    <recommendedName>
        <fullName evidence="7">FAD/NAD(P)-binding domain-containing protein</fullName>
    </recommendedName>
</protein>
<evidence type="ECO:0000256" key="3">
    <source>
        <dbReference type="ARBA" id="ARBA00023002"/>
    </source>
</evidence>
<organism evidence="5 6">
    <name type="scientific">Lophiotrema nucula</name>
    <dbReference type="NCBI Taxonomy" id="690887"/>
    <lineage>
        <taxon>Eukaryota</taxon>
        <taxon>Fungi</taxon>
        <taxon>Dikarya</taxon>
        <taxon>Ascomycota</taxon>
        <taxon>Pezizomycotina</taxon>
        <taxon>Dothideomycetes</taxon>
        <taxon>Pleosporomycetidae</taxon>
        <taxon>Pleosporales</taxon>
        <taxon>Lophiotremataceae</taxon>
        <taxon>Lophiotrema</taxon>
    </lineage>
</organism>
<dbReference type="EMBL" id="ML977348">
    <property type="protein sequence ID" value="KAF2108401.1"/>
    <property type="molecule type" value="Genomic_DNA"/>
</dbReference>
<dbReference type="InterPro" id="IPR050346">
    <property type="entry name" value="FMO-like"/>
</dbReference>
<keyword evidence="6" id="KW-1185">Reference proteome</keyword>
<evidence type="ECO:0000313" key="5">
    <source>
        <dbReference type="EMBL" id="KAF2108401.1"/>
    </source>
</evidence>
<evidence type="ECO:0000256" key="1">
    <source>
        <dbReference type="ARBA" id="ARBA00022630"/>
    </source>
</evidence>
<sequence length="532" mass="59503">MGLLSFLQQLITSPILFLYQIFQWFLDRLLSPTPPPPHADLKRPKIAVIGAGLTGVSAASHCVGHGFDCRIFEAGPRKNLGGIWSKVNNTSGLQIHSIMYRFHPSVKWNKGYPDRKQIVSQITELWKRYGLEDKTSFNTSVEKVYRDPHGRWIINDPSNGRFDGVIAAVGTCGDPKMPKLPGQEHFKGEIYHSSQLDGKTAKGKKVAIIGGGASAVEALEFVAASDAEHTNILARSEKWIIPRNPIVDVVLALNIFGSETIFSWIPENILRLFFYRDLSDLSPPRNSSKGLFTETPMVNNDIFDLVRSGKASWLRGDILGYDESGKGIKFSHRSQGVPKNGPGTQQVIEADIVINATGYTRPSLSFLPPSVFTPPYAPPNWYLQVFPPSEPSICANNCTYVNAIGTVGNYHIGIYTRFLLMYLVDPLTTPRPYWMKKWVDMTRWVKAKAPGGAFEFFTYSELVYWFVFTLVVNPFRWKWVLFVLFGIGEGLPLRVVEREDAIRNGGKKSGVTGQGVDEGMWLGGGRSRREVR</sequence>
<dbReference type="PRINTS" id="PR00469">
    <property type="entry name" value="PNDRDTASEII"/>
</dbReference>
<dbReference type="AlphaFoldDB" id="A0A6A5YQJ4"/>
<dbReference type="PRINTS" id="PR00368">
    <property type="entry name" value="FADPNR"/>
</dbReference>
<keyword evidence="3" id="KW-0560">Oxidoreductase</keyword>
<dbReference type="OrthoDB" id="66881at2759"/>
<name>A0A6A5YQJ4_9PLEO</name>
<dbReference type="Gene3D" id="3.50.50.60">
    <property type="entry name" value="FAD/NAD(P)-binding domain"/>
    <property type="match status" value="1"/>
</dbReference>
<keyword evidence="1" id="KW-0285">Flavoprotein</keyword>
<reference evidence="5" key="1">
    <citation type="journal article" date="2020" name="Stud. Mycol.">
        <title>101 Dothideomycetes genomes: a test case for predicting lifestyles and emergence of pathogens.</title>
        <authorList>
            <person name="Haridas S."/>
            <person name="Albert R."/>
            <person name="Binder M."/>
            <person name="Bloem J."/>
            <person name="Labutti K."/>
            <person name="Salamov A."/>
            <person name="Andreopoulos B."/>
            <person name="Baker S."/>
            <person name="Barry K."/>
            <person name="Bills G."/>
            <person name="Bluhm B."/>
            <person name="Cannon C."/>
            <person name="Castanera R."/>
            <person name="Culley D."/>
            <person name="Daum C."/>
            <person name="Ezra D."/>
            <person name="Gonzalez J."/>
            <person name="Henrissat B."/>
            <person name="Kuo A."/>
            <person name="Liang C."/>
            <person name="Lipzen A."/>
            <person name="Lutzoni F."/>
            <person name="Magnuson J."/>
            <person name="Mondo S."/>
            <person name="Nolan M."/>
            <person name="Ohm R."/>
            <person name="Pangilinan J."/>
            <person name="Park H.-J."/>
            <person name="Ramirez L."/>
            <person name="Alfaro M."/>
            <person name="Sun H."/>
            <person name="Tritt A."/>
            <person name="Yoshinaga Y."/>
            <person name="Zwiers L.-H."/>
            <person name="Turgeon B."/>
            <person name="Goodwin S."/>
            <person name="Spatafora J."/>
            <person name="Crous P."/>
            <person name="Grigoriev I."/>
        </authorList>
    </citation>
    <scope>NUCLEOTIDE SEQUENCE</scope>
    <source>
        <strain evidence="5">CBS 627.86</strain>
    </source>
</reference>
<evidence type="ECO:0000313" key="6">
    <source>
        <dbReference type="Proteomes" id="UP000799770"/>
    </source>
</evidence>